<protein>
    <submittedName>
        <fullName evidence="2">Uncharacterized protein</fullName>
    </submittedName>
</protein>
<accession>A0A815XD19</accession>
<evidence type="ECO:0000313" key="2">
    <source>
        <dbReference type="EMBL" id="CAF1555907.1"/>
    </source>
</evidence>
<dbReference type="AlphaFoldDB" id="A0A815XD19"/>
<gene>
    <name evidence="2" type="ORF">GPM918_LOCUS39475</name>
    <name evidence="3" type="ORF">SRO942_LOCUS40348</name>
</gene>
<dbReference type="EMBL" id="CAJNOQ010027728">
    <property type="protein sequence ID" value="CAF1555907.1"/>
    <property type="molecule type" value="Genomic_DNA"/>
</dbReference>
<proteinExistence type="predicted"/>
<dbReference type="Proteomes" id="UP000663829">
    <property type="component" value="Unassembled WGS sequence"/>
</dbReference>
<organism evidence="2 4">
    <name type="scientific">Didymodactylos carnosus</name>
    <dbReference type="NCBI Taxonomy" id="1234261"/>
    <lineage>
        <taxon>Eukaryota</taxon>
        <taxon>Metazoa</taxon>
        <taxon>Spiralia</taxon>
        <taxon>Gnathifera</taxon>
        <taxon>Rotifera</taxon>
        <taxon>Eurotatoria</taxon>
        <taxon>Bdelloidea</taxon>
        <taxon>Philodinida</taxon>
        <taxon>Philodinidae</taxon>
        <taxon>Didymodactylos</taxon>
    </lineage>
</organism>
<dbReference type="EMBL" id="CAJOBC010093436">
    <property type="protein sequence ID" value="CAF4416964.1"/>
    <property type="molecule type" value="Genomic_DNA"/>
</dbReference>
<name>A0A815XD19_9BILA</name>
<feature type="region of interest" description="Disordered" evidence="1">
    <location>
        <begin position="77"/>
        <end position="100"/>
    </location>
</feature>
<dbReference type="Proteomes" id="UP000681722">
    <property type="component" value="Unassembled WGS sequence"/>
</dbReference>
<feature type="non-terminal residue" evidence="2">
    <location>
        <position position="1"/>
    </location>
</feature>
<evidence type="ECO:0000313" key="4">
    <source>
        <dbReference type="Proteomes" id="UP000663829"/>
    </source>
</evidence>
<evidence type="ECO:0000256" key="1">
    <source>
        <dbReference type="SAM" id="MobiDB-lite"/>
    </source>
</evidence>
<reference evidence="2" key="1">
    <citation type="submission" date="2021-02" db="EMBL/GenBank/DDBJ databases">
        <authorList>
            <person name="Nowell W R."/>
        </authorList>
    </citation>
    <scope>NUCLEOTIDE SEQUENCE</scope>
</reference>
<evidence type="ECO:0000313" key="3">
    <source>
        <dbReference type="EMBL" id="CAF4416964.1"/>
    </source>
</evidence>
<sequence length="160" mass="17905">GFVVALFLVNGEHHNAQASNTTGHRGHGGVVADDQKRAALPTHLNEAHHAHNAHDSSDSNHTYHDQQQLHIAATGNHTAESEGVLSEGVPQHHKGRNLGRTVVSPKSRFAEELCHDFLMDDDFIYVSNLNEVFHVIRDTLFKITFQAANYQDNNEFVRLW</sequence>
<comment type="caution">
    <text evidence="2">The sequence shown here is derived from an EMBL/GenBank/DDBJ whole genome shotgun (WGS) entry which is preliminary data.</text>
</comment>
<keyword evidence="4" id="KW-1185">Reference proteome</keyword>